<dbReference type="GO" id="GO:0004674">
    <property type="term" value="F:protein serine/threonine kinase activity"/>
    <property type="evidence" value="ECO:0007669"/>
    <property type="project" value="UniProtKB-KW"/>
</dbReference>
<keyword evidence="3" id="KW-0418">Kinase</keyword>
<dbReference type="Pfam" id="PF25872">
    <property type="entry name" value="HTH_77"/>
    <property type="match status" value="1"/>
</dbReference>
<evidence type="ECO:0000256" key="1">
    <source>
        <dbReference type="PROSITE-ProRule" id="PRU00339"/>
    </source>
</evidence>
<gene>
    <name evidence="3" type="ORF">HGMM_OP3C352</name>
</gene>
<dbReference type="EMBL" id="AP011802">
    <property type="protein sequence ID" value="BAL59197.1"/>
    <property type="molecule type" value="Genomic_DNA"/>
</dbReference>
<dbReference type="PROSITE" id="PS50005">
    <property type="entry name" value="TPR"/>
    <property type="match status" value="3"/>
</dbReference>
<feature type="repeat" description="TPR" evidence="1">
    <location>
        <begin position="381"/>
        <end position="414"/>
    </location>
</feature>
<feature type="repeat" description="TPR" evidence="1">
    <location>
        <begin position="501"/>
        <end position="534"/>
    </location>
</feature>
<reference evidence="3" key="1">
    <citation type="journal article" date="2005" name="Environ. Microbiol.">
        <title>Genetic and functional properties of uncultivated thermophilic crenarchaeotes from a subsurface gold mine as revealed by analysis of genome fragments.</title>
        <authorList>
            <person name="Nunoura T."/>
            <person name="Hirayama H."/>
            <person name="Takami H."/>
            <person name="Oida H."/>
            <person name="Nishi S."/>
            <person name="Shimamura S."/>
            <person name="Suzuki Y."/>
            <person name="Inagaki F."/>
            <person name="Takai K."/>
            <person name="Nealson K.H."/>
            <person name="Horikoshi K."/>
        </authorList>
    </citation>
    <scope>NUCLEOTIDE SEQUENCE</scope>
</reference>
<dbReference type="PANTHER" id="PTHR47691">
    <property type="entry name" value="REGULATOR-RELATED"/>
    <property type="match status" value="1"/>
</dbReference>
<dbReference type="InterPro" id="IPR027417">
    <property type="entry name" value="P-loop_NTPase"/>
</dbReference>
<accession>H5SSR1</accession>
<dbReference type="PANTHER" id="PTHR47691:SF3">
    <property type="entry name" value="HTH-TYPE TRANSCRIPTIONAL REGULATOR RV0890C-RELATED"/>
    <property type="match status" value="1"/>
</dbReference>
<feature type="domain" description="Winged helix-turn-helix" evidence="2">
    <location>
        <begin position="162"/>
        <end position="239"/>
    </location>
</feature>
<feature type="repeat" description="TPR" evidence="1">
    <location>
        <begin position="461"/>
        <end position="494"/>
    </location>
</feature>
<name>H5SSR1_ACEAU</name>
<keyword evidence="3" id="KW-0723">Serine/threonine-protein kinase</keyword>
<dbReference type="SUPFAM" id="SSF48452">
    <property type="entry name" value="TPR-like"/>
    <property type="match status" value="2"/>
</dbReference>
<keyword evidence="3" id="KW-0808">Transferase</keyword>
<dbReference type="AlphaFoldDB" id="H5SSR1"/>
<protein>
    <submittedName>
        <fullName evidence="3">Non-specific serine/threonine protein kinase</fullName>
    </submittedName>
</protein>
<sequence length="704" mass="77741">MLLVLDNCEHLVHACTHCAETLLQACPKVQILATSREAFGIRGETLFPVPPLALPDPTQPLPSPKVLQQYEALALFVERAQAVQPGFALNKQNAPAVVQICRRLDGLPLAIELAAARVKTLTVQQIAARLDDRFRLLSEGSRTALPHQQTLQTMMDWSFYLLSPAEQALLRRLSVFSGGFTLEAAESVCAGAGIETQDVLRFLTRLVDKSLVKTEEEQGAEMRYGLLETVRQYARERLKEADELESVCARHLDFYVNLMAQAWDAIGGADEALWLERLEREHDNLRAAFAWALETERVEAALRLAKTLWVFWDVRGYCSEGRTWLKKVLERAQGLRTELYARVLTGAGRLACAQGDYPEARSLFQQTLEIYQELSDKRGIASSWVNLGLVASLQGDHSTARMFYEKALALHREIGNLYGVATALGNLGGAAWEQGEYAAARAYYEEELAIYRQLHEPEGIASALSALGGLAQIEGDYDRAVALFEESLALQRTLGYQAGIAYALSNLGSVAYARGDYELARSHYEESLQIRRELGDKQGVAYALIGLGSIAVRQAQYERARALFEESLALFQLMEVRGGKAGALSGLARVAYSQKEYDRAEALYKESLRLRGEGQEKPDIIDCLEGLGAVAHGRGQLARAVTLFAVAQALREALGLVRAPCESADYERDLTALRSELDEEAFATAWANGQAMTLEQAITYALGN</sequence>
<dbReference type="InterPro" id="IPR011990">
    <property type="entry name" value="TPR-like_helical_dom_sf"/>
</dbReference>
<dbReference type="InterPro" id="IPR058852">
    <property type="entry name" value="HTH_77"/>
</dbReference>
<dbReference type="SMART" id="SM00028">
    <property type="entry name" value="TPR"/>
    <property type="match status" value="8"/>
</dbReference>
<keyword evidence="1" id="KW-0802">TPR repeat</keyword>
<dbReference type="SUPFAM" id="SSF52540">
    <property type="entry name" value="P-loop containing nucleoside triphosphate hydrolases"/>
    <property type="match status" value="1"/>
</dbReference>
<organism evidence="3">
    <name type="scientific">Acetithermum autotrophicum</name>
    <dbReference type="NCBI Taxonomy" id="1446466"/>
    <lineage>
        <taxon>Bacteria</taxon>
        <taxon>Candidatus Bipolaricaulota</taxon>
        <taxon>Candidatus Acetithermum</taxon>
    </lineage>
</organism>
<evidence type="ECO:0000259" key="2">
    <source>
        <dbReference type="Pfam" id="PF25872"/>
    </source>
</evidence>
<dbReference type="Gene3D" id="1.25.40.10">
    <property type="entry name" value="Tetratricopeptide repeat domain"/>
    <property type="match status" value="2"/>
</dbReference>
<evidence type="ECO:0000313" key="3">
    <source>
        <dbReference type="EMBL" id="BAL59197.1"/>
    </source>
</evidence>
<proteinExistence type="predicted"/>
<dbReference type="Pfam" id="PF13424">
    <property type="entry name" value="TPR_12"/>
    <property type="match status" value="4"/>
</dbReference>
<reference evidence="3" key="2">
    <citation type="journal article" date="2012" name="PLoS ONE">
        <title>A Deeply Branching Thermophilic Bacterium with an Ancient Acetyl-CoA Pathway Dominates a Subsurface Ecosystem.</title>
        <authorList>
            <person name="Takami H."/>
            <person name="Noguchi H."/>
            <person name="Takaki Y."/>
            <person name="Uchiyama I."/>
            <person name="Toyoda A."/>
            <person name="Nishi S."/>
            <person name="Chee G.-J."/>
            <person name="Arai W."/>
            <person name="Nunoura T."/>
            <person name="Itoh T."/>
            <person name="Hattori M."/>
            <person name="Takai K."/>
        </authorList>
    </citation>
    <scope>NUCLEOTIDE SEQUENCE</scope>
</reference>
<dbReference type="InterPro" id="IPR019734">
    <property type="entry name" value="TPR_rpt"/>
</dbReference>